<dbReference type="EMBL" id="QSCS01000008">
    <property type="protein sequence ID" value="RGY27180.1"/>
    <property type="molecule type" value="Genomic_DNA"/>
</dbReference>
<feature type="domain" description="TonB-dependent receptor plug" evidence="8">
    <location>
        <begin position="134"/>
        <end position="238"/>
    </location>
</feature>
<proteinExistence type="inferred from homology"/>
<comment type="subcellular location">
    <subcellularLocation>
        <location evidence="1 7">Cell outer membrane</location>
        <topology evidence="1 7">Multi-pass membrane protein</topology>
    </subcellularLocation>
</comment>
<dbReference type="NCBIfam" id="TIGR04056">
    <property type="entry name" value="OMP_RagA_SusC"/>
    <property type="match status" value="1"/>
</dbReference>
<dbReference type="InterPro" id="IPR012910">
    <property type="entry name" value="Plug_dom"/>
</dbReference>
<gene>
    <name evidence="10" type="ORF">DXA49_06750</name>
    <name evidence="9" type="ORF">ERS852558_01929</name>
</gene>
<protein>
    <submittedName>
        <fullName evidence="9">Outer membrane receptor proteins, mostly Fe transport</fullName>
    </submittedName>
    <submittedName>
        <fullName evidence="10">TonB-dependent receptor</fullName>
    </submittedName>
</protein>
<dbReference type="NCBIfam" id="TIGR04057">
    <property type="entry name" value="SusC_RagA_signa"/>
    <property type="match status" value="1"/>
</dbReference>
<dbReference type="PROSITE" id="PS00018">
    <property type="entry name" value="EF_HAND_1"/>
    <property type="match status" value="1"/>
</dbReference>
<dbReference type="PROSITE" id="PS52016">
    <property type="entry name" value="TONB_DEPENDENT_REC_3"/>
    <property type="match status" value="1"/>
</dbReference>
<evidence type="ECO:0000259" key="8">
    <source>
        <dbReference type="Pfam" id="PF07715"/>
    </source>
</evidence>
<dbReference type="EMBL" id="CZBL01000007">
    <property type="protein sequence ID" value="CUQ13745.1"/>
    <property type="molecule type" value="Genomic_DNA"/>
</dbReference>
<keyword evidence="5 7" id="KW-0472">Membrane</keyword>
<evidence type="ECO:0000313" key="9">
    <source>
        <dbReference type="EMBL" id="CUQ13745.1"/>
    </source>
</evidence>
<dbReference type="InterPro" id="IPR036942">
    <property type="entry name" value="Beta-barrel_TonB_sf"/>
</dbReference>
<keyword evidence="3 7" id="KW-1134">Transmembrane beta strand</keyword>
<dbReference type="SUPFAM" id="SSF56935">
    <property type="entry name" value="Porins"/>
    <property type="match status" value="1"/>
</dbReference>
<dbReference type="RefSeq" id="WP_055256267.1">
    <property type="nucleotide sequence ID" value="NZ_CP081920.1"/>
</dbReference>
<name>A0A174U1U2_9BACE</name>
<evidence type="ECO:0000256" key="7">
    <source>
        <dbReference type="PROSITE-ProRule" id="PRU01360"/>
    </source>
</evidence>
<accession>A0A174U1U2</accession>
<organism evidence="9 11">
    <name type="scientific">Bacteroides caccae</name>
    <dbReference type="NCBI Taxonomy" id="47678"/>
    <lineage>
        <taxon>Bacteria</taxon>
        <taxon>Pseudomonadati</taxon>
        <taxon>Bacteroidota</taxon>
        <taxon>Bacteroidia</taxon>
        <taxon>Bacteroidales</taxon>
        <taxon>Bacteroidaceae</taxon>
        <taxon>Bacteroides</taxon>
    </lineage>
</organism>
<dbReference type="Pfam" id="PF07715">
    <property type="entry name" value="Plug"/>
    <property type="match status" value="1"/>
</dbReference>
<dbReference type="FunFam" id="2.60.40.1120:FF:000003">
    <property type="entry name" value="Outer membrane protein Omp121"/>
    <property type="match status" value="1"/>
</dbReference>
<evidence type="ECO:0000313" key="11">
    <source>
        <dbReference type="Proteomes" id="UP000095725"/>
    </source>
</evidence>
<dbReference type="InterPro" id="IPR039426">
    <property type="entry name" value="TonB-dep_rcpt-like"/>
</dbReference>
<dbReference type="AlphaFoldDB" id="A0A174U1U2"/>
<dbReference type="GO" id="GO:0009279">
    <property type="term" value="C:cell outer membrane"/>
    <property type="evidence" value="ECO:0007669"/>
    <property type="project" value="UniProtKB-SubCell"/>
</dbReference>
<evidence type="ECO:0000313" key="12">
    <source>
        <dbReference type="Proteomes" id="UP000284431"/>
    </source>
</evidence>
<evidence type="ECO:0000256" key="3">
    <source>
        <dbReference type="ARBA" id="ARBA00022452"/>
    </source>
</evidence>
<dbReference type="Gene3D" id="2.170.130.10">
    <property type="entry name" value="TonB-dependent receptor, plug domain"/>
    <property type="match status" value="1"/>
</dbReference>
<keyword evidence="2 7" id="KW-0813">Transport</keyword>
<sequence>MLNAFFLKSKLLRMSGILLVILSFCIPAFSASLEALGIEQKKVTVNGVVLDDTREPLIGVSVLVKGSQQGTVTDLDGKYSITAPADGILVFSFVGMEKQEIPVKGRNNILVTMRSSSVALSDVVVIGYGKQSKAALTSAITKVDSKDMAISPTGNPMSMLQGKVPGMEIRVNSGQPGADPQIIVRGGTTTAPESDSPMVIIDGVIRTMKDINYADIETIQVLKDAASTAIYGSKASRGIVMITTKQGKAGKGSISFSYGLSVDHQPKRMPLSGAREYLTATRTAALHATDPDKYLSGTFAMSTANKRNALNTTAFLDDYIANYGQGYVEDLLYNQGWEMMEDPANPGKMLIFKETDFQDNLFQTPVNHDFNINFSGGNEKATYYMSLGYLTQDGIVVGTHYNRWSFLTNASYKIRKNLTVKGMVNYSMRTTAGINENNVMSRAAKMPPTVRQYYEDGTPAPGELTSSFRTRLHEVYYQEKENRVSRINLSAELDWEIIPGLHLKPMFSYTNNEGKDHNFERYNEVVKNRPVSEAHNMDLHYQYDLILNYAKTIKDKHNLDLMVGGNYIYDNWYRFSGSGYGGTSDYIETLNGIATESAKTTSTFEEKKMNSYFGRVNYNYDMKYLFSASIRYDGSSHFAANHKFAAFPGVSAGWNMHREAFFEPLSKVVSNLKLRASWGKTGYDNLALENTEGSYEAGKNYAGEAGILNTVLMNRNLLWEETTSTDLGLEAGFLNNRINLSFDAYYKKTTNRLLNENLWSETGFASIKSNFGSLNTKGVEIAINAIPIQTHDFRWNIDANFSIWRTTIGKLPNNGADKNRTGGGIIFDPKLGKYVEVGGFAEGERFGSRFAYQLDGVYVTDEDAANAPYDEGVSSGWLGKGKCAGDAIWRDVDGNGIINSKDMVFVGYIHPDKMGSFNNTFTYKNFTLRIATDFSLGNVIDNHFRAQANANSRNNFATIHDVASSKMWHKPGDIASIPRYDVESDWDNGKRNHGRPSSSTIGFSGGSANTLYIKKGDYLAFREVSLSYPLRTKWLRAAKIETLDLTAAVYNLGYWTAYDGLTPEVIGADAGKYSRPRQFIFSVKFTM</sequence>
<dbReference type="InterPro" id="IPR023997">
    <property type="entry name" value="TonB-dep_OMP_SusC/RagA_CS"/>
</dbReference>
<reference evidence="9 11" key="1">
    <citation type="submission" date="2015-09" db="EMBL/GenBank/DDBJ databases">
        <authorList>
            <consortium name="Pathogen Informatics"/>
        </authorList>
    </citation>
    <scope>NUCLEOTIDE SEQUENCE [LARGE SCALE GENOMIC DNA]</scope>
    <source>
        <strain evidence="9 11">2789STDY5834946</strain>
    </source>
</reference>
<dbReference type="InterPro" id="IPR023996">
    <property type="entry name" value="TonB-dep_OMP_SusC/RagA"/>
</dbReference>
<dbReference type="SUPFAM" id="SSF49464">
    <property type="entry name" value="Carboxypeptidase regulatory domain-like"/>
    <property type="match status" value="1"/>
</dbReference>
<evidence type="ECO:0000313" key="10">
    <source>
        <dbReference type="EMBL" id="RGY27180.1"/>
    </source>
</evidence>
<dbReference type="InterPro" id="IPR018247">
    <property type="entry name" value="EF_Hand_1_Ca_BS"/>
</dbReference>
<dbReference type="Proteomes" id="UP000095725">
    <property type="component" value="Unassembled WGS sequence"/>
</dbReference>
<dbReference type="Proteomes" id="UP000284431">
    <property type="component" value="Unassembled WGS sequence"/>
</dbReference>
<dbReference type="InterPro" id="IPR037066">
    <property type="entry name" value="Plug_dom_sf"/>
</dbReference>
<evidence type="ECO:0000256" key="2">
    <source>
        <dbReference type="ARBA" id="ARBA00022448"/>
    </source>
</evidence>
<keyword evidence="6 7" id="KW-0998">Cell outer membrane</keyword>
<evidence type="ECO:0000256" key="4">
    <source>
        <dbReference type="ARBA" id="ARBA00022692"/>
    </source>
</evidence>
<evidence type="ECO:0000256" key="5">
    <source>
        <dbReference type="ARBA" id="ARBA00023136"/>
    </source>
</evidence>
<evidence type="ECO:0000256" key="1">
    <source>
        <dbReference type="ARBA" id="ARBA00004571"/>
    </source>
</evidence>
<evidence type="ECO:0000256" key="6">
    <source>
        <dbReference type="ARBA" id="ARBA00023237"/>
    </source>
</evidence>
<dbReference type="Gene3D" id="2.40.170.20">
    <property type="entry name" value="TonB-dependent receptor, beta-barrel domain"/>
    <property type="match status" value="1"/>
</dbReference>
<dbReference type="InterPro" id="IPR008969">
    <property type="entry name" value="CarboxyPept-like_regulatory"/>
</dbReference>
<keyword evidence="9" id="KW-0675">Receptor</keyword>
<keyword evidence="4 7" id="KW-0812">Transmembrane</keyword>
<dbReference type="Pfam" id="PF13715">
    <property type="entry name" value="CarbopepD_reg_2"/>
    <property type="match status" value="1"/>
</dbReference>
<dbReference type="Gene3D" id="2.60.40.1120">
    <property type="entry name" value="Carboxypeptidase-like, regulatory domain"/>
    <property type="match status" value="1"/>
</dbReference>
<reference evidence="10 12" key="2">
    <citation type="submission" date="2018-08" db="EMBL/GenBank/DDBJ databases">
        <title>A genome reference for cultivated species of the human gut microbiota.</title>
        <authorList>
            <person name="Zou Y."/>
            <person name="Xue W."/>
            <person name="Luo G."/>
        </authorList>
    </citation>
    <scope>NUCLEOTIDE SEQUENCE [LARGE SCALE GENOMIC DNA]</scope>
    <source>
        <strain evidence="10 12">OF02-6LB</strain>
    </source>
</reference>
<comment type="similarity">
    <text evidence="7">Belongs to the TonB-dependent receptor family.</text>
</comment>